<dbReference type="RefSeq" id="WP_145313598.1">
    <property type="nucleotide sequence ID" value="NZ_CP037452.1"/>
</dbReference>
<evidence type="ECO:0000259" key="3">
    <source>
        <dbReference type="Pfam" id="PF20434"/>
    </source>
</evidence>
<dbReference type="EMBL" id="CP037452">
    <property type="protein sequence ID" value="QDV53839.1"/>
    <property type="molecule type" value="Genomic_DNA"/>
</dbReference>
<dbReference type="InterPro" id="IPR029058">
    <property type="entry name" value="AB_hydrolase_fold"/>
</dbReference>
<protein>
    <submittedName>
        <fullName evidence="4">Acetyl esterase</fullName>
    </submittedName>
</protein>
<keyword evidence="5" id="KW-1185">Reference proteome</keyword>
<proteinExistence type="predicted"/>
<accession>A0A518IL73</accession>
<evidence type="ECO:0000313" key="5">
    <source>
        <dbReference type="Proteomes" id="UP000318313"/>
    </source>
</evidence>
<dbReference type="InterPro" id="IPR049492">
    <property type="entry name" value="BD-FAE-like_dom"/>
</dbReference>
<keyword evidence="1" id="KW-0378">Hydrolase</keyword>
<dbReference type="SUPFAM" id="SSF53474">
    <property type="entry name" value="alpha/beta-Hydrolases"/>
    <property type="match status" value="1"/>
</dbReference>
<name>A0A518IL73_9PLAN</name>
<dbReference type="GO" id="GO:0016787">
    <property type="term" value="F:hydrolase activity"/>
    <property type="evidence" value="ECO:0007669"/>
    <property type="project" value="UniProtKB-KW"/>
</dbReference>
<dbReference type="Gene3D" id="3.40.50.1820">
    <property type="entry name" value="alpha/beta hydrolase"/>
    <property type="match status" value="1"/>
</dbReference>
<evidence type="ECO:0000313" key="4">
    <source>
        <dbReference type="EMBL" id="QDV53839.1"/>
    </source>
</evidence>
<dbReference type="Proteomes" id="UP000318313">
    <property type="component" value="Chromosome"/>
</dbReference>
<dbReference type="Pfam" id="PF20434">
    <property type="entry name" value="BD-FAE"/>
    <property type="match status" value="1"/>
</dbReference>
<dbReference type="PANTHER" id="PTHR48081:SF13">
    <property type="entry name" value="ALPHA_BETA HYDROLASE"/>
    <property type="match status" value="1"/>
</dbReference>
<feature type="domain" description="BD-FAE-like" evidence="3">
    <location>
        <begin position="45"/>
        <end position="241"/>
    </location>
</feature>
<reference evidence="4 5" key="1">
    <citation type="submission" date="2019-03" db="EMBL/GenBank/DDBJ databases">
        <title>Deep-cultivation of Planctomycetes and their phenomic and genomic characterization uncovers novel biology.</title>
        <authorList>
            <person name="Wiegand S."/>
            <person name="Jogler M."/>
            <person name="Boedeker C."/>
            <person name="Pinto D."/>
            <person name="Vollmers J."/>
            <person name="Rivas-Marin E."/>
            <person name="Kohn T."/>
            <person name="Peeters S.H."/>
            <person name="Heuer A."/>
            <person name="Rast P."/>
            <person name="Oberbeckmann S."/>
            <person name="Bunk B."/>
            <person name="Jeske O."/>
            <person name="Meyerdierks A."/>
            <person name="Storesund J.E."/>
            <person name="Kallscheuer N."/>
            <person name="Luecker S."/>
            <person name="Lage O.M."/>
            <person name="Pohl T."/>
            <person name="Merkel B.J."/>
            <person name="Hornburger P."/>
            <person name="Mueller R.-W."/>
            <person name="Bruemmer F."/>
            <person name="Labrenz M."/>
            <person name="Spormann A.M."/>
            <person name="Op den Camp H."/>
            <person name="Overmann J."/>
            <person name="Amann R."/>
            <person name="Jetten M.S.M."/>
            <person name="Mascher T."/>
            <person name="Medema M.H."/>
            <person name="Devos D.P."/>
            <person name="Kaster A.-K."/>
            <person name="Ovreas L."/>
            <person name="Rohde M."/>
            <person name="Galperin M.Y."/>
            <person name="Jogler C."/>
        </authorList>
    </citation>
    <scope>NUCLEOTIDE SEQUENCE [LARGE SCALE GENOMIC DNA]</scope>
    <source>
        <strain evidence="4 5">Enr17</strain>
    </source>
</reference>
<evidence type="ECO:0000256" key="2">
    <source>
        <dbReference type="SAM" id="SignalP"/>
    </source>
</evidence>
<feature type="signal peptide" evidence="2">
    <location>
        <begin position="1"/>
        <end position="22"/>
    </location>
</feature>
<feature type="chain" id="PRO_5022001029" evidence="2">
    <location>
        <begin position="23"/>
        <end position="285"/>
    </location>
</feature>
<sequence length="285" mass="31893" precursor="true">MKVAFTAIVLTSLLIPIHPTFAENEVKIIPDVVYGHKYGMALTFDVYQPQKQANGAAVLFMVSGGWYSKWTDPKNMLGWFKPLLDEGFTVFSVRHGSSPKFIIPEVVDDVRRSVRFIRLHSNEYGVRPDQLGVWGGSAGGHLSLVLGTTSDEGNPKAKDKVLQSSDRVAAVVAYYPPTDLREFVDEKSPYYHRFPALQFDADLADDFSPLLHVTQDDPPTLLIHGDQDQLVPISHSKNIMKQFQTQKVPAELLIIENAAHGFKGDDHSRASEAVVKWFKQHLLPQ</sequence>
<dbReference type="OrthoDB" id="265201at2"/>
<gene>
    <name evidence="4" type="ORF">Enr17x_59220</name>
</gene>
<dbReference type="PANTHER" id="PTHR48081">
    <property type="entry name" value="AB HYDROLASE SUPERFAMILY PROTEIN C4A8.06C"/>
    <property type="match status" value="1"/>
</dbReference>
<evidence type="ECO:0000256" key="1">
    <source>
        <dbReference type="ARBA" id="ARBA00022801"/>
    </source>
</evidence>
<keyword evidence="2" id="KW-0732">Signal</keyword>
<dbReference type="KEGG" id="gfm:Enr17x_59220"/>
<dbReference type="InterPro" id="IPR050300">
    <property type="entry name" value="GDXG_lipolytic_enzyme"/>
</dbReference>
<dbReference type="AlphaFoldDB" id="A0A518IL73"/>
<organism evidence="4 5">
    <name type="scientific">Gimesia fumaroli</name>
    <dbReference type="NCBI Taxonomy" id="2527976"/>
    <lineage>
        <taxon>Bacteria</taxon>
        <taxon>Pseudomonadati</taxon>
        <taxon>Planctomycetota</taxon>
        <taxon>Planctomycetia</taxon>
        <taxon>Planctomycetales</taxon>
        <taxon>Planctomycetaceae</taxon>
        <taxon>Gimesia</taxon>
    </lineage>
</organism>